<dbReference type="EMBL" id="CH991572">
    <property type="protein sequence ID" value="EDQ85588.1"/>
    <property type="molecule type" value="Genomic_DNA"/>
</dbReference>
<name>A9VA19_MONBE</name>
<organism evidence="2 3">
    <name type="scientific">Monosiga brevicollis</name>
    <name type="common">Choanoflagellate</name>
    <dbReference type="NCBI Taxonomy" id="81824"/>
    <lineage>
        <taxon>Eukaryota</taxon>
        <taxon>Choanoflagellata</taxon>
        <taxon>Craspedida</taxon>
        <taxon>Salpingoecidae</taxon>
        <taxon>Monosiga</taxon>
    </lineage>
</organism>
<dbReference type="GeneID" id="5894786"/>
<keyword evidence="1" id="KW-1133">Transmembrane helix</keyword>
<dbReference type="AlphaFoldDB" id="A9VA19"/>
<keyword evidence="1" id="KW-0812">Transmembrane</keyword>
<proteinExistence type="predicted"/>
<dbReference type="KEGG" id="mbr:MONBRDRAFT_11708"/>
<dbReference type="Proteomes" id="UP000001357">
    <property type="component" value="Unassembled WGS sequence"/>
</dbReference>
<feature type="transmembrane region" description="Helical" evidence="1">
    <location>
        <begin position="147"/>
        <end position="171"/>
    </location>
</feature>
<evidence type="ECO:0000313" key="2">
    <source>
        <dbReference type="EMBL" id="EDQ85588.1"/>
    </source>
</evidence>
<accession>A9VA19</accession>
<keyword evidence="3" id="KW-1185">Reference proteome</keyword>
<protein>
    <submittedName>
        <fullName evidence="2">Uncharacterized protein</fullName>
    </submittedName>
</protein>
<gene>
    <name evidence="2" type="ORF">MONBRDRAFT_11708</name>
</gene>
<evidence type="ECO:0000256" key="1">
    <source>
        <dbReference type="SAM" id="Phobius"/>
    </source>
</evidence>
<feature type="transmembrane region" description="Helical" evidence="1">
    <location>
        <begin position="7"/>
        <end position="26"/>
    </location>
</feature>
<sequence length="214" mass="23230">MDTYEKAACAVIFLCLGASIFMYIPMTSCYVILHRASPCTCGPAFNVTHNRTFGGYSASAYCYVQATSLDVEKCQVRNGSLVHLMAPTVGAGAHAGGMRRSHLDHWMDKVANPPNGSLGFLIDPSETSVGFVDKPPAWTYMLTRTLIFAPALAISVFVLVMAVFGILCYAWKCFSCFLSCFLCCFRGHPDDEREPLLPYHHGQIQGGVVPAAAA</sequence>
<reference evidence="2 3" key="1">
    <citation type="journal article" date="2008" name="Nature">
        <title>The genome of the choanoflagellate Monosiga brevicollis and the origin of metazoans.</title>
        <authorList>
            <consortium name="JGI Sequencing"/>
            <person name="King N."/>
            <person name="Westbrook M.J."/>
            <person name="Young S.L."/>
            <person name="Kuo A."/>
            <person name="Abedin M."/>
            <person name="Chapman J."/>
            <person name="Fairclough S."/>
            <person name="Hellsten U."/>
            <person name="Isogai Y."/>
            <person name="Letunic I."/>
            <person name="Marr M."/>
            <person name="Pincus D."/>
            <person name="Putnam N."/>
            <person name="Rokas A."/>
            <person name="Wright K.J."/>
            <person name="Zuzow R."/>
            <person name="Dirks W."/>
            <person name="Good M."/>
            <person name="Goodstein D."/>
            <person name="Lemons D."/>
            <person name="Li W."/>
            <person name="Lyons J.B."/>
            <person name="Morris A."/>
            <person name="Nichols S."/>
            <person name="Richter D.J."/>
            <person name="Salamov A."/>
            <person name="Bork P."/>
            <person name="Lim W.A."/>
            <person name="Manning G."/>
            <person name="Miller W.T."/>
            <person name="McGinnis W."/>
            <person name="Shapiro H."/>
            <person name="Tjian R."/>
            <person name="Grigoriev I.V."/>
            <person name="Rokhsar D."/>
        </authorList>
    </citation>
    <scope>NUCLEOTIDE SEQUENCE [LARGE SCALE GENOMIC DNA]</scope>
    <source>
        <strain evidence="3">MX1 / ATCC 50154</strain>
    </source>
</reference>
<dbReference type="InParanoid" id="A9VA19"/>
<dbReference type="RefSeq" id="XP_001749537.1">
    <property type="nucleotide sequence ID" value="XM_001749485.1"/>
</dbReference>
<evidence type="ECO:0000313" key="3">
    <source>
        <dbReference type="Proteomes" id="UP000001357"/>
    </source>
</evidence>
<keyword evidence="1" id="KW-0472">Membrane</keyword>